<feature type="transmembrane region" description="Helical" evidence="8">
    <location>
        <begin position="12"/>
        <end position="28"/>
    </location>
</feature>
<dbReference type="Pfam" id="PF00361">
    <property type="entry name" value="Proton_antipo_M"/>
    <property type="match status" value="1"/>
</dbReference>
<dbReference type="RefSeq" id="WP_048385592.1">
    <property type="nucleotide sequence ID" value="NZ_CP011494.1"/>
</dbReference>
<evidence type="ECO:0000256" key="8">
    <source>
        <dbReference type="SAM" id="Phobius"/>
    </source>
</evidence>
<feature type="transmembrane region" description="Helical" evidence="8">
    <location>
        <begin position="476"/>
        <end position="495"/>
    </location>
</feature>
<feature type="transmembrane region" description="Helical" evidence="8">
    <location>
        <begin position="88"/>
        <end position="112"/>
    </location>
</feature>
<keyword evidence="11" id="KW-1185">Reference proteome</keyword>
<dbReference type="PRINTS" id="PR01437">
    <property type="entry name" value="NUOXDRDTASE4"/>
</dbReference>
<keyword evidence="3" id="KW-1003">Cell membrane</keyword>
<dbReference type="InterPro" id="IPR001750">
    <property type="entry name" value="ND/Mrp_TM"/>
</dbReference>
<evidence type="ECO:0000256" key="6">
    <source>
        <dbReference type="ARBA" id="ARBA00023136"/>
    </source>
</evidence>
<dbReference type="PATRIC" id="fig|330734.3.peg.1969"/>
<dbReference type="PANTHER" id="PTHR42703">
    <property type="entry name" value="NADH DEHYDROGENASE"/>
    <property type="match status" value="1"/>
</dbReference>
<name>A0A0H4I0V0_9GAMM</name>
<organism evidence="10 11">
    <name type="scientific">Marinobacter psychrophilus</name>
    <dbReference type="NCBI Taxonomy" id="330734"/>
    <lineage>
        <taxon>Bacteria</taxon>
        <taxon>Pseudomonadati</taxon>
        <taxon>Pseudomonadota</taxon>
        <taxon>Gammaproteobacteria</taxon>
        <taxon>Pseudomonadales</taxon>
        <taxon>Marinobacteraceae</taxon>
        <taxon>Marinobacter</taxon>
    </lineage>
</organism>
<dbReference type="KEGG" id="mpq:ABA45_09365"/>
<evidence type="ECO:0000256" key="3">
    <source>
        <dbReference type="ARBA" id="ARBA00022475"/>
    </source>
</evidence>
<dbReference type="InterPro" id="IPR003918">
    <property type="entry name" value="NADH_UbQ_OxRdtase"/>
</dbReference>
<evidence type="ECO:0000256" key="7">
    <source>
        <dbReference type="RuleBase" id="RU000320"/>
    </source>
</evidence>
<keyword evidence="6 8" id="KW-0472">Membrane</keyword>
<dbReference type="GO" id="GO:0008137">
    <property type="term" value="F:NADH dehydrogenase (ubiquinone) activity"/>
    <property type="evidence" value="ECO:0007669"/>
    <property type="project" value="InterPro"/>
</dbReference>
<sequence length="508" mass="54567">MDSLFNPDILLPTLVGLPLIAAILTTLLKGPGLRASISIAMALIQLIIVATLLLWFSNNGTNLETQYQRYSLGGWGAPLGIDLAIDGFSALMLVLTAVLTLVLTVYSRYYFFEPHSRLDKTARFWPLWWLLIMGINALFLSGDIFNIYVTLEIVGLAAVSLVALDGSRAALTAALRYLLVGLLGSLCYLLAVVLLYRAYGTLDLAQLNAIAEPTVITWAALALITTGLLLKTALVPLHFWLPLAHGSAPAPVSAILSALVVKTSFYLLARFWLDTLAPAATDYGLLMLGVLGAAAILWGSIQALRATRLKLMVAYSTVAQLGYLFLLFPLFSPDEGARGAGLSGPAVSAVGYFIVAHACAKAAMFLAAGNIMRTFGHDEIARLHGLAKYMPLSLFTFAIAGASLIGLPPSAGFLSKWLLLNVAIDTAQWWWAVIILMGGLMAAMYVFRVLNSAFVSVDENAQIEPKNLPTNKLPTMMSLCAFLLAMLTVVLGFNAELILDLVTVGEDV</sequence>
<dbReference type="PANTHER" id="PTHR42703:SF1">
    <property type="entry name" value="NA(+)_H(+) ANTIPORTER SUBUNIT D1"/>
    <property type="match status" value="1"/>
</dbReference>
<evidence type="ECO:0000256" key="5">
    <source>
        <dbReference type="ARBA" id="ARBA00022989"/>
    </source>
</evidence>
<keyword evidence="5 8" id="KW-1133">Transmembrane helix</keyword>
<dbReference type="InterPro" id="IPR050586">
    <property type="entry name" value="CPA3_Na-H_Antiporter_D"/>
</dbReference>
<evidence type="ECO:0000313" key="10">
    <source>
        <dbReference type="EMBL" id="AKO52591.1"/>
    </source>
</evidence>
<feature type="transmembrane region" description="Helical" evidence="8">
    <location>
        <begin position="428"/>
        <end position="447"/>
    </location>
</feature>
<dbReference type="EMBL" id="CP011494">
    <property type="protein sequence ID" value="AKO52591.1"/>
    <property type="molecule type" value="Genomic_DNA"/>
</dbReference>
<keyword evidence="4 7" id="KW-0812">Transmembrane</keyword>
<gene>
    <name evidence="10" type="ORF">ABA45_09365</name>
</gene>
<feature type="transmembrane region" description="Helical" evidence="8">
    <location>
        <begin position="389"/>
        <end position="408"/>
    </location>
</feature>
<feature type="transmembrane region" description="Helical" evidence="8">
    <location>
        <begin position="177"/>
        <end position="196"/>
    </location>
</feature>
<feature type="transmembrane region" description="Helical" evidence="8">
    <location>
        <begin position="216"/>
        <end position="240"/>
    </location>
</feature>
<dbReference type="STRING" id="330734.ABA45_09365"/>
<evidence type="ECO:0000256" key="1">
    <source>
        <dbReference type="ARBA" id="ARBA00004651"/>
    </source>
</evidence>
<feature type="transmembrane region" description="Helical" evidence="8">
    <location>
        <begin position="311"/>
        <end position="330"/>
    </location>
</feature>
<evidence type="ECO:0000256" key="2">
    <source>
        <dbReference type="ARBA" id="ARBA00005346"/>
    </source>
</evidence>
<dbReference type="Proteomes" id="UP000036406">
    <property type="component" value="Chromosome"/>
</dbReference>
<feature type="transmembrane region" description="Helical" evidence="8">
    <location>
        <begin position="350"/>
        <end position="368"/>
    </location>
</feature>
<protein>
    <submittedName>
        <fullName evidence="10">Oxidoreductase</fullName>
    </submittedName>
</protein>
<dbReference type="GO" id="GO:0042773">
    <property type="term" value="P:ATP synthesis coupled electron transport"/>
    <property type="evidence" value="ECO:0007669"/>
    <property type="project" value="InterPro"/>
</dbReference>
<comment type="subcellular location">
    <subcellularLocation>
        <location evidence="1">Cell membrane</location>
        <topology evidence="1">Multi-pass membrane protein</topology>
    </subcellularLocation>
    <subcellularLocation>
        <location evidence="7">Membrane</location>
        <topology evidence="7">Multi-pass membrane protein</topology>
    </subcellularLocation>
</comment>
<proteinExistence type="inferred from homology"/>
<feature type="transmembrane region" description="Helical" evidence="8">
    <location>
        <begin position="285"/>
        <end position="304"/>
    </location>
</feature>
<evidence type="ECO:0000256" key="4">
    <source>
        <dbReference type="ARBA" id="ARBA00022692"/>
    </source>
</evidence>
<feature type="transmembrane region" description="Helical" evidence="8">
    <location>
        <begin position="35"/>
        <end position="56"/>
    </location>
</feature>
<evidence type="ECO:0000313" key="11">
    <source>
        <dbReference type="Proteomes" id="UP000036406"/>
    </source>
</evidence>
<accession>A0A0H4I0V0</accession>
<reference evidence="10 11" key="1">
    <citation type="submission" date="2015-05" db="EMBL/GenBank/DDBJ databases">
        <title>Complete genome of Marinobacter psychrophilus strain 20041T isolated from sea-ice of the Canadian Basin.</title>
        <authorList>
            <person name="Song L."/>
            <person name="Ren L."/>
            <person name="Yu Y."/>
            <person name="Wang X."/>
        </authorList>
    </citation>
    <scope>NUCLEOTIDE SEQUENCE [LARGE SCALE GENOMIC DNA]</scope>
    <source>
        <strain evidence="10 11">20041</strain>
    </source>
</reference>
<comment type="similarity">
    <text evidence="2">Belongs to the CPA3 antiporters (TC 2.A.63) subunit D family.</text>
</comment>
<feature type="domain" description="NADH:quinone oxidoreductase/Mrp antiporter transmembrane" evidence="9">
    <location>
        <begin position="141"/>
        <end position="439"/>
    </location>
</feature>
<feature type="transmembrane region" description="Helical" evidence="8">
    <location>
        <begin position="124"/>
        <end position="141"/>
    </location>
</feature>
<evidence type="ECO:0000259" key="9">
    <source>
        <dbReference type="Pfam" id="PF00361"/>
    </source>
</evidence>
<dbReference type="AlphaFoldDB" id="A0A0H4I0V0"/>
<feature type="transmembrane region" description="Helical" evidence="8">
    <location>
        <begin position="147"/>
        <end position="165"/>
    </location>
</feature>
<dbReference type="GO" id="GO:0005886">
    <property type="term" value="C:plasma membrane"/>
    <property type="evidence" value="ECO:0007669"/>
    <property type="project" value="UniProtKB-SubCell"/>
</dbReference>